<feature type="domain" description="JmjC" evidence="2">
    <location>
        <begin position="409"/>
        <end position="597"/>
    </location>
</feature>
<dbReference type="PANTHER" id="PTHR12480">
    <property type="entry name" value="ARGININE DEMETHYLASE AND LYSYL-HYDROXYLASE JMJD"/>
    <property type="match status" value="1"/>
</dbReference>
<reference evidence="3 4" key="1">
    <citation type="submission" date="2024-10" db="EMBL/GenBank/DDBJ databases">
        <title>Updated reference genomes for cyclostephanoid diatoms.</title>
        <authorList>
            <person name="Roberts W.R."/>
            <person name="Alverson A.J."/>
        </authorList>
    </citation>
    <scope>NUCLEOTIDE SEQUENCE [LARGE SCALE GENOMIC DNA]</scope>
    <source>
        <strain evidence="3 4">AJA228-03</strain>
    </source>
</reference>
<dbReference type="Proteomes" id="UP001530377">
    <property type="component" value="Unassembled WGS sequence"/>
</dbReference>
<feature type="compositionally biased region" description="Acidic residues" evidence="1">
    <location>
        <begin position="196"/>
        <end position="205"/>
    </location>
</feature>
<evidence type="ECO:0000259" key="2">
    <source>
        <dbReference type="PROSITE" id="PS51184"/>
    </source>
</evidence>
<keyword evidence="4" id="KW-1185">Reference proteome</keyword>
<dbReference type="AlphaFoldDB" id="A0ABD3SEV0"/>
<name>A0ABD3SEV0_9STRA</name>
<proteinExistence type="predicted"/>
<dbReference type="Pfam" id="PF02373">
    <property type="entry name" value="JmjC"/>
    <property type="match status" value="1"/>
</dbReference>
<dbReference type="SMART" id="SM00558">
    <property type="entry name" value="JmjC"/>
    <property type="match status" value="1"/>
</dbReference>
<feature type="region of interest" description="Disordered" evidence="1">
    <location>
        <begin position="439"/>
        <end position="458"/>
    </location>
</feature>
<feature type="region of interest" description="Disordered" evidence="1">
    <location>
        <begin position="42"/>
        <end position="114"/>
    </location>
</feature>
<protein>
    <recommendedName>
        <fullName evidence="2">JmjC domain-containing protein</fullName>
    </recommendedName>
</protein>
<feature type="compositionally biased region" description="Pro residues" evidence="1">
    <location>
        <begin position="98"/>
        <end position="107"/>
    </location>
</feature>
<comment type="caution">
    <text evidence="3">The sequence shown here is derived from an EMBL/GenBank/DDBJ whole genome shotgun (WGS) entry which is preliminary data.</text>
</comment>
<dbReference type="SUPFAM" id="SSF51197">
    <property type="entry name" value="Clavaminate synthase-like"/>
    <property type="match status" value="1"/>
</dbReference>
<feature type="region of interest" description="Disordered" evidence="1">
    <location>
        <begin position="185"/>
        <end position="205"/>
    </location>
</feature>
<dbReference type="Gene3D" id="2.60.120.650">
    <property type="entry name" value="Cupin"/>
    <property type="match status" value="1"/>
</dbReference>
<dbReference type="InterPro" id="IPR003347">
    <property type="entry name" value="JmjC_dom"/>
</dbReference>
<feature type="compositionally biased region" description="Acidic residues" evidence="1">
    <location>
        <begin position="439"/>
        <end position="449"/>
    </location>
</feature>
<organism evidence="3 4">
    <name type="scientific">Cyclostephanos tholiformis</name>
    <dbReference type="NCBI Taxonomy" id="382380"/>
    <lineage>
        <taxon>Eukaryota</taxon>
        <taxon>Sar</taxon>
        <taxon>Stramenopiles</taxon>
        <taxon>Ochrophyta</taxon>
        <taxon>Bacillariophyta</taxon>
        <taxon>Coscinodiscophyceae</taxon>
        <taxon>Thalassiosirophycidae</taxon>
        <taxon>Stephanodiscales</taxon>
        <taxon>Stephanodiscaceae</taxon>
        <taxon>Cyclostephanos</taxon>
    </lineage>
</organism>
<dbReference type="PROSITE" id="PS51184">
    <property type="entry name" value="JMJC"/>
    <property type="match status" value="1"/>
</dbReference>
<gene>
    <name evidence="3" type="ORF">ACHAXA_011676</name>
</gene>
<evidence type="ECO:0000313" key="4">
    <source>
        <dbReference type="Proteomes" id="UP001530377"/>
    </source>
</evidence>
<sequence length="651" mass="73591">MPTGGNTNDRVETAYSGDRYLDHDERYEIFVVKAAERPHLLRWRASSSSSSSSWEGEKEGGRIERLGNDDRRRDHDEKKSDDGYEGDIALPDPSSPSLIPPPPPPPLTDGTDLPGWRCRRIAPCMDGCRRRSIHRRCPGRLADDVVVVDDDNDDDVDIEFPLGGVLNVGVGSTLFRRDDQLPCIVGSATRPPPPPLDDDDDDDDDGVRTYHDRDYRCCRWHVDRRERWFDVPPHPDRAVPIIEYDVACALVNNDDRAPDAHTTTTTTTTTNATSRRGNEITYFAREYERANRPAKILGATVGWSAMPSYVDDEDNDDVYENHATTDVVDGTVGWSDVNPDSLTFTGGGRGGWTFGNLLSRYGDVAFRFSDSHGEMLPLSTYARYMINPEGTSDDSPLGIYDSMFGDLASPTRDMVHEYHVPRCFGPDLFDLAVDDDDDDGLGIDEDDNDGLSQDAERHQKTAHRPPYRWILIGPERSGTGMHVDPLWTSAWVTVLQGRKRWLLFPPETPYDMIGMIESAPQIPSSIWFRDYYHIVTSPAWPDRYRPREVEQYPGETVYVPAGWPHLVLNLELTVAITHNYAPEYGPFLDRTWMQTARDEPDFARRWRAGLSRNGREDLASRMGGGWVDFDRDDAPLRIRGGEREASHQSMP</sequence>
<dbReference type="EMBL" id="JALLPB020000050">
    <property type="protein sequence ID" value="KAL3822961.1"/>
    <property type="molecule type" value="Genomic_DNA"/>
</dbReference>
<feature type="compositionally biased region" description="Basic and acidic residues" evidence="1">
    <location>
        <begin position="55"/>
        <end position="82"/>
    </location>
</feature>
<dbReference type="InterPro" id="IPR050910">
    <property type="entry name" value="JMJD6_ArgDemeth/LysHydrox"/>
</dbReference>
<evidence type="ECO:0000313" key="3">
    <source>
        <dbReference type="EMBL" id="KAL3822961.1"/>
    </source>
</evidence>
<evidence type="ECO:0000256" key="1">
    <source>
        <dbReference type="SAM" id="MobiDB-lite"/>
    </source>
</evidence>
<accession>A0ABD3SEV0</accession>